<keyword evidence="3" id="KW-0804">Transcription</keyword>
<dbReference type="SUPFAM" id="SSF55781">
    <property type="entry name" value="GAF domain-like"/>
    <property type="match status" value="1"/>
</dbReference>
<dbReference type="Pfam" id="PF09339">
    <property type="entry name" value="HTH_IclR"/>
    <property type="match status" value="1"/>
</dbReference>
<dbReference type="SUPFAM" id="SSF46785">
    <property type="entry name" value="Winged helix' DNA-binding domain"/>
    <property type="match status" value="1"/>
</dbReference>
<dbReference type="AlphaFoldDB" id="A0A6J7A2T9"/>
<keyword evidence="1" id="KW-0805">Transcription regulation</keyword>
<feature type="domain" description="IclR-ED" evidence="5">
    <location>
        <begin position="81"/>
        <end position="264"/>
    </location>
</feature>
<dbReference type="InterPro" id="IPR036388">
    <property type="entry name" value="WH-like_DNA-bd_sf"/>
</dbReference>
<evidence type="ECO:0000313" key="6">
    <source>
        <dbReference type="EMBL" id="CAB4827014.1"/>
    </source>
</evidence>
<dbReference type="EMBL" id="CAFABK010000017">
    <property type="protein sequence ID" value="CAB4827014.1"/>
    <property type="molecule type" value="Genomic_DNA"/>
</dbReference>
<dbReference type="Gene3D" id="1.10.10.10">
    <property type="entry name" value="Winged helix-like DNA-binding domain superfamily/Winged helix DNA-binding domain"/>
    <property type="match status" value="1"/>
</dbReference>
<dbReference type="InterPro" id="IPR029016">
    <property type="entry name" value="GAF-like_dom_sf"/>
</dbReference>
<accession>A0A6J7A2T9</accession>
<dbReference type="GO" id="GO:0003700">
    <property type="term" value="F:DNA-binding transcription factor activity"/>
    <property type="evidence" value="ECO:0007669"/>
    <property type="project" value="TreeGrafter"/>
</dbReference>
<organism evidence="6">
    <name type="scientific">freshwater metagenome</name>
    <dbReference type="NCBI Taxonomy" id="449393"/>
    <lineage>
        <taxon>unclassified sequences</taxon>
        <taxon>metagenomes</taxon>
        <taxon>ecological metagenomes</taxon>
    </lineage>
</organism>
<reference evidence="6" key="1">
    <citation type="submission" date="2020-05" db="EMBL/GenBank/DDBJ databases">
        <authorList>
            <person name="Chiriac C."/>
            <person name="Salcher M."/>
            <person name="Ghai R."/>
            <person name="Kavagutti S V."/>
        </authorList>
    </citation>
    <scope>NUCLEOTIDE SEQUENCE</scope>
</reference>
<keyword evidence="2" id="KW-0238">DNA-binding</keyword>
<dbReference type="PROSITE" id="PS51077">
    <property type="entry name" value="HTH_ICLR"/>
    <property type="match status" value="1"/>
</dbReference>
<evidence type="ECO:0000256" key="3">
    <source>
        <dbReference type="ARBA" id="ARBA00023163"/>
    </source>
</evidence>
<dbReference type="InterPro" id="IPR005471">
    <property type="entry name" value="Tscrpt_reg_IclR_N"/>
</dbReference>
<evidence type="ECO:0000256" key="2">
    <source>
        <dbReference type="ARBA" id="ARBA00023125"/>
    </source>
</evidence>
<dbReference type="InterPro" id="IPR050707">
    <property type="entry name" value="HTH_MetabolicPath_Reg"/>
</dbReference>
<evidence type="ECO:0000259" key="5">
    <source>
        <dbReference type="PROSITE" id="PS51078"/>
    </source>
</evidence>
<evidence type="ECO:0000256" key="1">
    <source>
        <dbReference type="ARBA" id="ARBA00023015"/>
    </source>
</evidence>
<dbReference type="PROSITE" id="PS51078">
    <property type="entry name" value="ICLR_ED"/>
    <property type="match status" value="1"/>
</dbReference>
<protein>
    <submittedName>
        <fullName evidence="6">Unannotated protein</fullName>
    </submittedName>
</protein>
<name>A0A6J7A2T9_9ZZZZ</name>
<gene>
    <name evidence="6" type="ORF">UFOPK3204_00573</name>
</gene>
<dbReference type="GO" id="GO:0003677">
    <property type="term" value="F:DNA binding"/>
    <property type="evidence" value="ECO:0007669"/>
    <property type="project" value="UniProtKB-KW"/>
</dbReference>
<dbReference type="Gene3D" id="3.30.450.40">
    <property type="match status" value="1"/>
</dbReference>
<dbReference type="SMART" id="SM00346">
    <property type="entry name" value="HTH_ICLR"/>
    <property type="match status" value="1"/>
</dbReference>
<dbReference type="InterPro" id="IPR014757">
    <property type="entry name" value="Tscrpt_reg_IclR_C"/>
</dbReference>
<dbReference type="PANTHER" id="PTHR30136:SF24">
    <property type="entry name" value="HTH-TYPE TRANSCRIPTIONAL REPRESSOR ALLR"/>
    <property type="match status" value="1"/>
</dbReference>
<dbReference type="GO" id="GO:0045892">
    <property type="term" value="P:negative regulation of DNA-templated transcription"/>
    <property type="evidence" value="ECO:0007669"/>
    <property type="project" value="TreeGrafter"/>
</dbReference>
<sequence length="283" mass="30710">MFSPTQQVAVESREFADSTPGLRLFALLELIGSKDHFVSLQSLTEETGFPKPTVFRMLQTLETAGLIIRQSDKRQYGTGTRLRRFAESLLLNATQVGTRHAVLQALVDDLGETCNITALSGNEILYLDRVETQEPLRFNLQSGSRVPIHCSASGKVLLANMPRAQRHKLLRYAPLKQLTANTITSLEALDEELKQVQSDGFAIDNEEFMSGLVCMAIAVPTAHGRSNQCVAVQAPAMRLTAADAAALLPKLRGAAAALFEIETEGSAVAPRATPTPNSPQNVI</sequence>
<feature type="domain" description="HTH iclR-type" evidence="4">
    <location>
        <begin position="18"/>
        <end position="80"/>
    </location>
</feature>
<proteinExistence type="predicted"/>
<evidence type="ECO:0000259" key="4">
    <source>
        <dbReference type="PROSITE" id="PS51077"/>
    </source>
</evidence>
<dbReference type="InterPro" id="IPR036390">
    <property type="entry name" value="WH_DNA-bd_sf"/>
</dbReference>
<dbReference type="PANTHER" id="PTHR30136">
    <property type="entry name" value="HELIX-TURN-HELIX TRANSCRIPTIONAL REGULATOR, ICLR FAMILY"/>
    <property type="match status" value="1"/>
</dbReference>
<dbReference type="Pfam" id="PF01614">
    <property type="entry name" value="IclR_C"/>
    <property type="match status" value="1"/>
</dbReference>